<dbReference type="EMBL" id="WVUD01000012">
    <property type="protein sequence ID" value="MYL83269.1"/>
    <property type="molecule type" value="Genomic_DNA"/>
</dbReference>
<name>A0A7C9MJ89_9BACT</name>
<comment type="caution">
    <text evidence="1">The sequence shown here is derived from an EMBL/GenBank/DDBJ whole genome shotgun (WGS) entry which is preliminary data.</text>
</comment>
<dbReference type="OrthoDB" id="5459582at2"/>
<dbReference type="AlphaFoldDB" id="A0A7C9MJ89"/>
<protein>
    <submittedName>
        <fullName evidence="1">Uncharacterized protein</fullName>
    </submittedName>
</protein>
<gene>
    <name evidence="1" type="ORF">GTA51_09005</name>
</gene>
<organism evidence="1 2">
    <name type="scientific">Solidesulfovibrio aerotolerans</name>
    <dbReference type="NCBI Taxonomy" id="295255"/>
    <lineage>
        <taxon>Bacteria</taxon>
        <taxon>Pseudomonadati</taxon>
        <taxon>Thermodesulfobacteriota</taxon>
        <taxon>Desulfovibrionia</taxon>
        <taxon>Desulfovibrionales</taxon>
        <taxon>Desulfovibrionaceae</taxon>
        <taxon>Solidesulfovibrio</taxon>
    </lineage>
</organism>
<accession>A0A7C9MJ89</accession>
<dbReference type="Proteomes" id="UP000482487">
    <property type="component" value="Unassembled WGS sequence"/>
</dbReference>
<keyword evidence="2" id="KW-1185">Reference proteome</keyword>
<proteinExistence type="predicted"/>
<reference evidence="1 2" key="1">
    <citation type="submission" date="2020-01" db="EMBL/GenBank/DDBJ databases">
        <title>Genome sequence of Desulfovibrio aerotolerans DSM 16695(T).</title>
        <authorList>
            <person name="Karnachuk O."/>
            <person name="Avakyan M."/>
            <person name="Mardanov A."/>
            <person name="Kadnikov V."/>
            <person name="Ravin N."/>
        </authorList>
    </citation>
    <scope>NUCLEOTIDE SEQUENCE [LARGE SCALE GENOMIC DNA]</scope>
    <source>
        <strain evidence="1 2">DSM 16695</strain>
    </source>
</reference>
<evidence type="ECO:0000313" key="1">
    <source>
        <dbReference type="EMBL" id="MYL83269.1"/>
    </source>
</evidence>
<evidence type="ECO:0000313" key="2">
    <source>
        <dbReference type="Proteomes" id="UP000482487"/>
    </source>
</evidence>
<sequence length="65" mass="6546">MDAIGGSTAGAAASAIQNQTLGAQVVTETINKMNTDSNGKVNPDHDFQTKVLAGMGKGTQIDVGV</sequence>
<dbReference type="RefSeq" id="WP_160960428.1">
    <property type="nucleotide sequence ID" value="NZ_WVUD01000012.1"/>
</dbReference>